<reference evidence="1 2" key="1">
    <citation type="journal article" date="2015" name="Nat. Commun.">
        <title>Lucilia cuprina genome unlocks parasitic fly biology to underpin future interventions.</title>
        <authorList>
            <person name="Anstead C.A."/>
            <person name="Korhonen P.K."/>
            <person name="Young N.D."/>
            <person name="Hall R.S."/>
            <person name="Jex A.R."/>
            <person name="Murali S.C."/>
            <person name="Hughes D.S."/>
            <person name="Lee S.F."/>
            <person name="Perry T."/>
            <person name="Stroehlein A.J."/>
            <person name="Ansell B.R."/>
            <person name="Breugelmans B."/>
            <person name="Hofmann A."/>
            <person name="Qu J."/>
            <person name="Dugan S."/>
            <person name="Lee S.L."/>
            <person name="Chao H."/>
            <person name="Dinh H."/>
            <person name="Han Y."/>
            <person name="Doddapaneni H.V."/>
            <person name="Worley K.C."/>
            <person name="Muzny D.M."/>
            <person name="Ioannidis P."/>
            <person name="Waterhouse R.M."/>
            <person name="Zdobnov E.M."/>
            <person name="James P.J."/>
            <person name="Bagnall N.H."/>
            <person name="Kotze A.C."/>
            <person name="Gibbs R.A."/>
            <person name="Richards S."/>
            <person name="Batterham P."/>
            <person name="Gasser R.B."/>
        </authorList>
    </citation>
    <scope>NUCLEOTIDE SEQUENCE [LARGE SCALE GENOMIC DNA]</scope>
    <source>
        <strain evidence="1 2">LS</strain>
        <tissue evidence="1">Full body</tissue>
    </source>
</reference>
<evidence type="ECO:0000313" key="1">
    <source>
        <dbReference type="EMBL" id="KNC22511.1"/>
    </source>
</evidence>
<comment type="caution">
    <text evidence="1">The sequence shown here is derived from an EMBL/GenBank/DDBJ whole genome shotgun (WGS) entry which is preliminary data.</text>
</comment>
<proteinExistence type="predicted"/>
<gene>
    <name evidence="1" type="ORF">FF38_12203</name>
</gene>
<protein>
    <submittedName>
        <fullName evidence="1">Uncharacterized protein</fullName>
    </submittedName>
</protein>
<name>A0A0L0BR70_LUCCU</name>
<organism evidence="1 2">
    <name type="scientific">Lucilia cuprina</name>
    <name type="common">Green bottle fly</name>
    <name type="synonym">Australian sheep blowfly</name>
    <dbReference type="NCBI Taxonomy" id="7375"/>
    <lineage>
        <taxon>Eukaryota</taxon>
        <taxon>Metazoa</taxon>
        <taxon>Ecdysozoa</taxon>
        <taxon>Arthropoda</taxon>
        <taxon>Hexapoda</taxon>
        <taxon>Insecta</taxon>
        <taxon>Pterygota</taxon>
        <taxon>Neoptera</taxon>
        <taxon>Endopterygota</taxon>
        <taxon>Diptera</taxon>
        <taxon>Brachycera</taxon>
        <taxon>Muscomorpha</taxon>
        <taxon>Oestroidea</taxon>
        <taxon>Calliphoridae</taxon>
        <taxon>Luciliinae</taxon>
        <taxon>Lucilia</taxon>
    </lineage>
</organism>
<evidence type="ECO:0000313" key="2">
    <source>
        <dbReference type="Proteomes" id="UP000037069"/>
    </source>
</evidence>
<dbReference type="EMBL" id="JRES01001487">
    <property type="protein sequence ID" value="KNC22511.1"/>
    <property type="molecule type" value="Genomic_DNA"/>
</dbReference>
<dbReference type="Proteomes" id="UP000037069">
    <property type="component" value="Unassembled WGS sequence"/>
</dbReference>
<keyword evidence="2" id="KW-1185">Reference proteome</keyword>
<accession>A0A0L0BR70</accession>
<sequence length="159" mass="18447">MYQRQVLLPSHSNKKLHFAYKEVAEKSLLVYFKVIQRNDLTWGRTREPHNLVLRVASCTQDLYWLVSWLNFLLDPSSVCCLNPKSRRAVERARFLCPDKKLRICGKKVAGRMLLVPVGFSDLKLINVRCRFYIDSIKGSLRDTYMVCIINYDPMSASAS</sequence>
<dbReference type="AlphaFoldDB" id="A0A0L0BR70"/>